<dbReference type="Pfam" id="PF26255">
    <property type="entry name" value="Viral_env_HRPV"/>
    <property type="match status" value="1"/>
</dbReference>
<evidence type="ECO:0000313" key="2">
    <source>
        <dbReference type="EMBL" id="SFB91468.1"/>
    </source>
</evidence>
<accession>A0A1I1F137</accession>
<evidence type="ECO:0000259" key="1">
    <source>
        <dbReference type="Pfam" id="PF26255"/>
    </source>
</evidence>
<dbReference type="PROSITE" id="PS51318">
    <property type="entry name" value="TAT"/>
    <property type="match status" value="1"/>
</dbReference>
<keyword evidence="3" id="KW-1185">Reference proteome</keyword>
<dbReference type="RefSeq" id="WP_089786475.1">
    <property type="nucleotide sequence ID" value="NZ_FOKW01000003.1"/>
</dbReference>
<sequence length="626" mass="67809">MSDTDTRDRDTGYQPTVTRRGALRLGAGAVTASAIGGTYAIQQTRAVAPIVAAAAIQGGITAVTGASVAGYRYLSADEDEVDVAEVQEDTVQQSTWEQATTLNRGREDFVDELRYDYGLDRAVDTIQTAHGSSMFSAVETEIARSRVDGEDQATAEESARDELNRYTATAIWNNISRWNGWFHAGAEIIKYSVTDDGVLTPSSGSFDTLSNARTDADPAQVDPIVETESGDIYVWSDPLDGPNVDLPDWMDISQIDEEEVDVDDLHVTRYAVDGTVVDVINDQATDHNLIADHPDHGTETVAEPSLYADLIDTTWTLRDDISADLSTTVDSIYQQFDIGERDPSDIISNQEILQQFDPSDGLSEQSAVAALVARGYALPSDLEETVTITHNDLEGETSGYLFLDAGEQINAVAGTTISANQYEMGHIVYESAVDGSIQSESLSGDYPLDIVEYSGEQRHSVDYTTVDEVTSPSYIVIRETHEILENPGEYSAVLRAVDGDGAEAMISLEDVTEYTGDHYDSEVSDGEYQAEIPDNLDAYDYGIDTVEIVEGLQFDDRSERHISNPTDPDETRDRVESNNEAWERIEEKLDDLVGGAGGGGSGSDWTLYAALVAAGGALAAILAGDN</sequence>
<gene>
    <name evidence="2" type="ORF">SAMN05444422_1034</name>
</gene>
<dbReference type="Proteomes" id="UP000199161">
    <property type="component" value="Unassembled WGS sequence"/>
</dbReference>
<dbReference type="EMBL" id="FOKW01000003">
    <property type="protein sequence ID" value="SFB91468.1"/>
    <property type="molecule type" value="Genomic_DNA"/>
</dbReference>
<dbReference type="InterPro" id="IPR006311">
    <property type="entry name" value="TAT_signal"/>
</dbReference>
<dbReference type="InterPro" id="IPR058677">
    <property type="entry name" value="ORF4_N"/>
</dbReference>
<dbReference type="AlphaFoldDB" id="A0A1I1F137"/>
<evidence type="ECO:0000313" key="3">
    <source>
        <dbReference type="Proteomes" id="UP000199161"/>
    </source>
</evidence>
<proteinExistence type="predicted"/>
<feature type="domain" description="Envelope protein N-terminal" evidence="1">
    <location>
        <begin position="136"/>
        <end position="373"/>
    </location>
</feature>
<name>A0A1I1F137_NATHA</name>
<organism evidence="2 3">
    <name type="scientific">Natronobacterium haloterrestre</name>
    <name type="common">Halobiforma haloterrestris</name>
    <dbReference type="NCBI Taxonomy" id="148448"/>
    <lineage>
        <taxon>Archaea</taxon>
        <taxon>Methanobacteriati</taxon>
        <taxon>Methanobacteriota</taxon>
        <taxon>Stenosarchaea group</taxon>
        <taxon>Halobacteria</taxon>
        <taxon>Halobacteriales</taxon>
        <taxon>Natrialbaceae</taxon>
        <taxon>Natronobacterium</taxon>
    </lineage>
</organism>
<protein>
    <recommendedName>
        <fullName evidence="1">Envelope protein N-terminal domain-containing protein</fullName>
    </recommendedName>
</protein>
<reference evidence="3" key="1">
    <citation type="submission" date="2016-10" db="EMBL/GenBank/DDBJ databases">
        <authorList>
            <person name="Varghese N."/>
            <person name="Submissions S."/>
        </authorList>
    </citation>
    <scope>NUCLEOTIDE SEQUENCE [LARGE SCALE GENOMIC DNA]</scope>
    <source>
        <strain evidence="3">DSM 13078</strain>
    </source>
</reference>
<dbReference type="OrthoDB" id="351049at2157"/>